<dbReference type="RefSeq" id="XP_045958571.1">
    <property type="nucleotide sequence ID" value="XM_046105901.1"/>
</dbReference>
<feature type="region of interest" description="Disordered" evidence="1">
    <location>
        <begin position="791"/>
        <end position="821"/>
    </location>
</feature>
<feature type="compositionally biased region" description="Polar residues" evidence="1">
    <location>
        <begin position="797"/>
        <end position="820"/>
    </location>
</feature>
<dbReference type="GO" id="GO:0008168">
    <property type="term" value="F:methyltransferase activity"/>
    <property type="evidence" value="ECO:0007669"/>
    <property type="project" value="InterPro"/>
</dbReference>
<evidence type="ECO:0000256" key="1">
    <source>
        <dbReference type="SAM" id="MobiDB-lite"/>
    </source>
</evidence>
<evidence type="ECO:0000259" key="2">
    <source>
        <dbReference type="Pfam" id="PF01728"/>
    </source>
</evidence>
<organism evidence="3 4">
    <name type="scientific">Truncatella angustata</name>
    <dbReference type="NCBI Taxonomy" id="152316"/>
    <lineage>
        <taxon>Eukaryota</taxon>
        <taxon>Fungi</taxon>
        <taxon>Dikarya</taxon>
        <taxon>Ascomycota</taxon>
        <taxon>Pezizomycotina</taxon>
        <taxon>Sordariomycetes</taxon>
        <taxon>Xylariomycetidae</taxon>
        <taxon>Amphisphaeriales</taxon>
        <taxon>Sporocadaceae</taxon>
        <taxon>Truncatella</taxon>
    </lineage>
</organism>
<name>A0A9P8ULK1_9PEZI</name>
<proteinExistence type="predicted"/>
<sequence length="834" mass="92861">MEDVTNRPRPSQSDDTSHLHDGTLKPTVPVTADGTAAESRSYSDGLNANIEYGIAADLEKLTVTNAKLDAELLNIITTHPILHDYLFQNSSDYRELTILRNEGWANKEADVHFMMLREKADNVTPDTQQVFYEQMCKIGNDMDKAYDLSVELELSGDQPQFLDICMAPGGFSGTILENAFRSRVGGISLPIPSGGHPLCIRDWENRADIRVHFLDVTMLATEMGLTNIPPDHPEFSEFLTLRPFEGEQFGLVFCDGNVLRTHVRATYRERKERHRLLTSQLVLAFQRIETGGTLVCRFHKIEGIETVNMLRLFNMFSKIHVWKPLKTHAARSSFYMIAKDVQPHSPEAVKAINEWKREWKEFTLNTEEESVEVKPAFDNNDPIRVETAKNIIEEFGQQLIDLARPIWNIQSHGMRAKPFNTGKPTTFRIPRGRRYFDGAGAVNVKSGHSNPWNKGTMRAALEHPEAKTASRVPVTKLQRYLPPQQRRNSFMNGDPRLANGAKPIIQESEGISPLSPMKTDRYLVPQQRRSSFITGDLRESIKVEIGNPSPNTTSPMSILKTDGCLASHERHGPFMNVGPRLKNSTKPKHLYDSFVPVNSSFWKGDPRTSMVTDASQDWQIPPPEEDISPAQIPRRRPIDSNKINSLSIGRPGGSLIGATVTKNASASPARQIRPNEKVDVHITAATSDENADIFNDSTTKMNPSHCSTRQRYTHERISVSSVFALNEYNTPASMPDATSTKTAPAVLTDHPSPHERSTVPVVHKPSGRNSFSAGNTGIAHANVFDVLAEEHSDNDGDSQMTMVTSSTNSSLHGEGSTSESAVVKLGILTHNPET</sequence>
<keyword evidence="4" id="KW-1185">Reference proteome</keyword>
<protein>
    <recommendedName>
        <fullName evidence="2">Ribosomal RNA methyltransferase FtsJ domain-containing protein</fullName>
    </recommendedName>
</protein>
<dbReference type="GO" id="GO:0032259">
    <property type="term" value="P:methylation"/>
    <property type="evidence" value="ECO:0007669"/>
    <property type="project" value="InterPro"/>
</dbReference>
<evidence type="ECO:0000313" key="4">
    <source>
        <dbReference type="Proteomes" id="UP000758603"/>
    </source>
</evidence>
<dbReference type="EMBL" id="JAGPXC010000004">
    <property type="protein sequence ID" value="KAH6654301.1"/>
    <property type="molecule type" value="Genomic_DNA"/>
</dbReference>
<gene>
    <name evidence="3" type="ORF">BKA67DRAFT_646047</name>
</gene>
<feature type="region of interest" description="Disordered" evidence="1">
    <location>
        <begin position="748"/>
        <end position="767"/>
    </location>
</feature>
<dbReference type="SUPFAM" id="SSF53335">
    <property type="entry name" value="S-adenosyl-L-methionine-dependent methyltransferases"/>
    <property type="match status" value="1"/>
</dbReference>
<dbReference type="OrthoDB" id="417125at2759"/>
<dbReference type="InterPro" id="IPR002877">
    <property type="entry name" value="RNA_MeTrfase_FtsJ_dom"/>
</dbReference>
<dbReference type="Gene3D" id="3.40.50.150">
    <property type="entry name" value="Vaccinia Virus protein VP39"/>
    <property type="match status" value="1"/>
</dbReference>
<feature type="domain" description="Ribosomal RNA methyltransferase FtsJ" evidence="2">
    <location>
        <begin position="160"/>
        <end position="339"/>
    </location>
</feature>
<feature type="region of interest" description="Disordered" evidence="1">
    <location>
        <begin position="1"/>
        <end position="40"/>
    </location>
</feature>
<dbReference type="Pfam" id="PF01728">
    <property type="entry name" value="FtsJ"/>
    <property type="match status" value="1"/>
</dbReference>
<reference evidence="3" key="1">
    <citation type="journal article" date="2021" name="Nat. Commun.">
        <title>Genetic determinants of endophytism in the Arabidopsis root mycobiome.</title>
        <authorList>
            <person name="Mesny F."/>
            <person name="Miyauchi S."/>
            <person name="Thiergart T."/>
            <person name="Pickel B."/>
            <person name="Atanasova L."/>
            <person name="Karlsson M."/>
            <person name="Huettel B."/>
            <person name="Barry K.W."/>
            <person name="Haridas S."/>
            <person name="Chen C."/>
            <person name="Bauer D."/>
            <person name="Andreopoulos W."/>
            <person name="Pangilinan J."/>
            <person name="LaButti K."/>
            <person name="Riley R."/>
            <person name="Lipzen A."/>
            <person name="Clum A."/>
            <person name="Drula E."/>
            <person name="Henrissat B."/>
            <person name="Kohler A."/>
            <person name="Grigoriev I.V."/>
            <person name="Martin F.M."/>
            <person name="Hacquard S."/>
        </authorList>
    </citation>
    <scope>NUCLEOTIDE SEQUENCE</scope>
    <source>
        <strain evidence="3">MPI-SDFR-AT-0073</strain>
    </source>
</reference>
<accession>A0A9P8ULK1</accession>
<dbReference type="InterPro" id="IPR029063">
    <property type="entry name" value="SAM-dependent_MTases_sf"/>
</dbReference>
<dbReference type="Proteomes" id="UP000758603">
    <property type="component" value="Unassembled WGS sequence"/>
</dbReference>
<feature type="region of interest" description="Disordered" evidence="1">
    <location>
        <begin position="613"/>
        <end position="646"/>
    </location>
</feature>
<comment type="caution">
    <text evidence="3">The sequence shown here is derived from an EMBL/GenBank/DDBJ whole genome shotgun (WGS) entry which is preliminary data.</text>
</comment>
<dbReference type="AlphaFoldDB" id="A0A9P8ULK1"/>
<dbReference type="GeneID" id="70134792"/>
<evidence type="ECO:0000313" key="3">
    <source>
        <dbReference type="EMBL" id="KAH6654301.1"/>
    </source>
</evidence>